<organism evidence="2 3">
    <name type="scientific">Plasmodium gonderi</name>
    <dbReference type="NCBI Taxonomy" id="77519"/>
    <lineage>
        <taxon>Eukaryota</taxon>
        <taxon>Sar</taxon>
        <taxon>Alveolata</taxon>
        <taxon>Apicomplexa</taxon>
        <taxon>Aconoidasida</taxon>
        <taxon>Haemosporida</taxon>
        <taxon>Plasmodiidae</taxon>
        <taxon>Plasmodium</taxon>
        <taxon>Plasmodium (Plasmodium)</taxon>
    </lineage>
</organism>
<comment type="caution">
    <text evidence="2">The sequence shown here is derived from an EMBL/GenBank/DDBJ whole genome shotgun (WGS) entry which is preliminary data.</text>
</comment>
<dbReference type="OMA" id="YTHINIC"/>
<accession>A0A1Y1JQ58</accession>
<gene>
    <name evidence="2" type="ORF">PGO_004035</name>
</gene>
<reference evidence="3" key="1">
    <citation type="submission" date="2017-04" db="EMBL/GenBank/DDBJ databases">
        <title>Plasmodium gonderi genome.</title>
        <authorList>
            <person name="Arisue N."/>
            <person name="Honma H."/>
            <person name="Kawai S."/>
            <person name="Tougan T."/>
            <person name="Tanabe K."/>
            <person name="Horii T."/>
        </authorList>
    </citation>
    <scope>NUCLEOTIDE SEQUENCE [LARGE SCALE GENOMIC DNA]</scope>
    <source>
        <strain evidence="3">ATCC 30045</strain>
    </source>
</reference>
<dbReference type="RefSeq" id="XP_028547210.1">
    <property type="nucleotide sequence ID" value="XM_028691409.1"/>
</dbReference>
<protein>
    <submittedName>
        <fullName evidence="2">Variable surface protein</fullName>
    </submittedName>
</protein>
<proteinExistence type="predicted"/>
<feature type="transmembrane region" description="Helical" evidence="1">
    <location>
        <begin position="226"/>
        <end position="247"/>
    </location>
</feature>
<dbReference type="EMBL" id="BDQF01000519">
    <property type="protein sequence ID" value="GAW84621.1"/>
    <property type="molecule type" value="Genomic_DNA"/>
</dbReference>
<keyword evidence="1" id="KW-0472">Membrane</keyword>
<dbReference type="OrthoDB" id="383056at2759"/>
<dbReference type="AlphaFoldDB" id="A0A1Y1JQ58"/>
<evidence type="ECO:0000256" key="1">
    <source>
        <dbReference type="SAM" id="Phobius"/>
    </source>
</evidence>
<evidence type="ECO:0000313" key="3">
    <source>
        <dbReference type="Proteomes" id="UP000195521"/>
    </source>
</evidence>
<keyword evidence="1" id="KW-0812">Transmembrane</keyword>
<dbReference type="GeneID" id="39745429"/>
<name>A0A1Y1JQ58_PLAGO</name>
<evidence type="ECO:0000313" key="2">
    <source>
        <dbReference type="EMBL" id="GAW84621.1"/>
    </source>
</evidence>
<keyword evidence="1" id="KW-1133">Transmembrane helix</keyword>
<sequence length="300" mass="35174">MSSTINVPDDLDFKDIFPTCYGEYRNAMKNKSNIEARSYTSLCNRINSLVGADDLGFILPCQVISLYLERINSNTIYHDKRPCCIYFNYKLISELKRHNCDCDKASDCFDKMINEFAGGKKLSGVCKGYIKELEGDILNILDKINGLYDNFEELKLNSKENCEYARKCVTKYRDLLEICYKGNNKRFCGLLEIFKDEYNDHMKDKSACYDVPKFLYSSYGISRWKVVLASFIVTFAISITILILYKYNIYDLYLQPMVKKLKKIWKTKKKEQLKLIESFEHICRNLMDGIYRIEYTQVGY</sequence>
<dbReference type="Proteomes" id="UP000195521">
    <property type="component" value="Unassembled WGS sequence"/>
</dbReference>
<keyword evidence="3" id="KW-1185">Reference proteome</keyword>